<gene>
    <name evidence="1" type="ORF">A2196_05835</name>
</gene>
<dbReference type="Gene3D" id="2.30.30.110">
    <property type="match status" value="1"/>
</dbReference>
<dbReference type="STRING" id="1797737.A2196_05835"/>
<evidence type="ECO:0000313" key="1">
    <source>
        <dbReference type="EMBL" id="OGE03254.1"/>
    </source>
</evidence>
<evidence type="ECO:0008006" key="3">
    <source>
        <dbReference type="Google" id="ProtNLM"/>
    </source>
</evidence>
<dbReference type="Proteomes" id="UP000176751">
    <property type="component" value="Unassembled WGS sequence"/>
</dbReference>
<name>A0A1F5HGJ7_9BACT</name>
<dbReference type="InterPro" id="IPR003477">
    <property type="entry name" value="PemK-like"/>
</dbReference>
<dbReference type="InterPro" id="IPR011067">
    <property type="entry name" value="Plasmid_toxin/cell-grow_inhib"/>
</dbReference>
<evidence type="ECO:0000313" key="2">
    <source>
        <dbReference type="Proteomes" id="UP000176751"/>
    </source>
</evidence>
<dbReference type="Pfam" id="PF02452">
    <property type="entry name" value="PemK_toxin"/>
    <property type="match status" value="1"/>
</dbReference>
<dbReference type="AlphaFoldDB" id="A0A1F5HGJ7"/>
<organism evidence="1 2">
    <name type="scientific">Candidatus Curtissbacteria bacterium RIFOXYA1_FULL_41_14</name>
    <dbReference type="NCBI Taxonomy" id="1797737"/>
    <lineage>
        <taxon>Bacteria</taxon>
        <taxon>Candidatus Curtissiibacteriota</taxon>
    </lineage>
</organism>
<dbReference type="GO" id="GO:0003677">
    <property type="term" value="F:DNA binding"/>
    <property type="evidence" value="ECO:0007669"/>
    <property type="project" value="InterPro"/>
</dbReference>
<dbReference type="SUPFAM" id="SSF50118">
    <property type="entry name" value="Cell growth inhibitor/plasmid maintenance toxic component"/>
    <property type="match status" value="1"/>
</dbReference>
<reference evidence="1 2" key="1">
    <citation type="journal article" date="2016" name="Nat. Commun.">
        <title>Thousands of microbial genomes shed light on interconnected biogeochemical processes in an aquifer system.</title>
        <authorList>
            <person name="Anantharaman K."/>
            <person name="Brown C.T."/>
            <person name="Hug L.A."/>
            <person name="Sharon I."/>
            <person name="Castelle C.J."/>
            <person name="Probst A.J."/>
            <person name="Thomas B.C."/>
            <person name="Singh A."/>
            <person name="Wilkins M.J."/>
            <person name="Karaoz U."/>
            <person name="Brodie E.L."/>
            <person name="Williams K.H."/>
            <person name="Hubbard S.S."/>
            <person name="Banfield J.F."/>
        </authorList>
    </citation>
    <scope>NUCLEOTIDE SEQUENCE [LARGE SCALE GENOMIC DNA]</scope>
</reference>
<proteinExistence type="predicted"/>
<comment type="caution">
    <text evidence="1">The sequence shown here is derived from an EMBL/GenBank/DDBJ whole genome shotgun (WGS) entry which is preliminary data.</text>
</comment>
<accession>A0A1F5HGJ7</accession>
<protein>
    <recommendedName>
        <fullName evidence="3">Growth inhibitor PemK</fullName>
    </recommendedName>
</protein>
<sequence length="110" mass="11931">MGKFAVGEVVLVSFPFSNLQGQKIRPALILAKVEFGDLILCQITSKSYSSKLAIRISPNNFTKGSLPIISYVRPDKLFTADSSIIKKTAGQLGPIATNSILKSVRKLFTS</sequence>
<dbReference type="EMBL" id="MFCA01000001">
    <property type="protein sequence ID" value="OGE03254.1"/>
    <property type="molecule type" value="Genomic_DNA"/>
</dbReference>